<protein>
    <submittedName>
        <fullName evidence="6">GntR family transcriptional repressor for pyruvate dehydrogenase complex</fullName>
    </submittedName>
</protein>
<dbReference type="GO" id="GO:0003677">
    <property type="term" value="F:DNA binding"/>
    <property type="evidence" value="ECO:0007669"/>
    <property type="project" value="UniProtKB-KW"/>
</dbReference>
<dbReference type="AlphaFoldDB" id="A0A7X0U6J9"/>
<proteinExistence type="predicted"/>
<organism evidence="6 7">
    <name type="scientific">Nonomuraea rubra</name>
    <dbReference type="NCBI Taxonomy" id="46180"/>
    <lineage>
        <taxon>Bacteria</taxon>
        <taxon>Bacillati</taxon>
        <taxon>Actinomycetota</taxon>
        <taxon>Actinomycetes</taxon>
        <taxon>Streptosporangiales</taxon>
        <taxon>Streptosporangiaceae</taxon>
        <taxon>Nonomuraea</taxon>
    </lineage>
</organism>
<dbReference type="SMART" id="SM00345">
    <property type="entry name" value="HTH_GNTR"/>
    <property type="match status" value="1"/>
</dbReference>
<dbReference type="Gene3D" id="1.20.120.530">
    <property type="entry name" value="GntR ligand-binding domain-like"/>
    <property type="match status" value="1"/>
</dbReference>
<keyword evidence="7" id="KW-1185">Reference proteome</keyword>
<keyword evidence="3" id="KW-0804">Transcription</keyword>
<dbReference type="InterPro" id="IPR036390">
    <property type="entry name" value="WH_DNA-bd_sf"/>
</dbReference>
<accession>A0A7X0U6J9</accession>
<dbReference type="PANTHER" id="PTHR43537:SF5">
    <property type="entry name" value="UXU OPERON TRANSCRIPTIONAL REGULATOR"/>
    <property type="match status" value="1"/>
</dbReference>
<evidence type="ECO:0000313" key="7">
    <source>
        <dbReference type="Proteomes" id="UP000565579"/>
    </source>
</evidence>
<dbReference type="Gene3D" id="1.10.10.10">
    <property type="entry name" value="Winged helix-like DNA-binding domain superfamily/Winged helix DNA-binding domain"/>
    <property type="match status" value="1"/>
</dbReference>
<sequence>MSEVARPTLSDALTERMLELIRTGGHRPGDRLPSTRELSQRFAVTTPTLREALRRLEATGAIELRHGSGIYVGAAIERLVLPNPNMREIHAAQLLELLDARILIEPPLAALAARNADGDELRALRQALDEASRHLRGEDAELHDANMTFHRATARMAGNSVLHEVVDSLLTVHGPEQREILQIFDDRRRDHEEHLAILEAVEARDAAQAEQRMRAHLVDVKTVIEHRMQPPPMRTKEAGPCTGHVWPRSAWRRSSWPPAAATAPRRRRRRPS</sequence>
<evidence type="ECO:0000256" key="2">
    <source>
        <dbReference type="ARBA" id="ARBA00023125"/>
    </source>
</evidence>
<dbReference type="InterPro" id="IPR000524">
    <property type="entry name" value="Tscrpt_reg_HTH_GntR"/>
</dbReference>
<dbReference type="InterPro" id="IPR008920">
    <property type="entry name" value="TF_FadR/GntR_C"/>
</dbReference>
<dbReference type="PROSITE" id="PS50949">
    <property type="entry name" value="HTH_GNTR"/>
    <property type="match status" value="1"/>
</dbReference>
<dbReference type="SMART" id="SM00895">
    <property type="entry name" value="FCD"/>
    <property type="match status" value="1"/>
</dbReference>
<keyword evidence="1" id="KW-0805">Transcription regulation</keyword>
<feature type="domain" description="HTH gntR-type" evidence="5">
    <location>
        <begin position="7"/>
        <end position="75"/>
    </location>
</feature>
<dbReference type="GO" id="GO:0003700">
    <property type="term" value="F:DNA-binding transcription factor activity"/>
    <property type="evidence" value="ECO:0007669"/>
    <property type="project" value="InterPro"/>
</dbReference>
<dbReference type="InterPro" id="IPR036388">
    <property type="entry name" value="WH-like_DNA-bd_sf"/>
</dbReference>
<evidence type="ECO:0000259" key="5">
    <source>
        <dbReference type="PROSITE" id="PS50949"/>
    </source>
</evidence>
<feature type="region of interest" description="Disordered" evidence="4">
    <location>
        <begin position="247"/>
        <end position="272"/>
    </location>
</feature>
<dbReference type="CDD" id="cd07377">
    <property type="entry name" value="WHTH_GntR"/>
    <property type="match status" value="1"/>
</dbReference>
<dbReference type="Pfam" id="PF00392">
    <property type="entry name" value="GntR"/>
    <property type="match status" value="1"/>
</dbReference>
<evidence type="ECO:0000256" key="4">
    <source>
        <dbReference type="SAM" id="MobiDB-lite"/>
    </source>
</evidence>
<dbReference type="Pfam" id="PF07729">
    <property type="entry name" value="FCD"/>
    <property type="match status" value="1"/>
</dbReference>
<dbReference type="PRINTS" id="PR00035">
    <property type="entry name" value="HTHGNTR"/>
</dbReference>
<dbReference type="RefSeq" id="WP_185111529.1">
    <property type="nucleotide sequence ID" value="NZ_JACHMI010000001.1"/>
</dbReference>
<evidence type="ECO:0000256" key="1">
    <source>
        <dbReference type="ARBA" id="ARBA00023015"/>
    </source>
</evidence>
<gene>
    <name evidence="6" type="ORF">HD593_011942</name>
</gene>
<dbReference type="SUPFAM" id="SSF48008">
    <property type="entry name" value="GntR ligand-binding domain-like"/>
    <property type="match status" value="1"/>
</dbReference>
<dbReference type="InterPro" id="IPR011711">
    <property type="entry name" value="GntR_C"/>
</dbReference>
<keyword evidence="2" id="KW-0238">DNA-binding</keyword>
<evidence type="ECO:0000256" key="3">
    <source>
        <dbReference type="ARBA" id="ARBA00023163"/>
    </source>
</evidence>
<dbReference type="Proteomes" id="UP000565579">
    <property type="component" value="Unassembled WGS sequence"/>
</dbReference>
<comment type="caution">
    <text evidence="6">The sequence shown here is derived from an EMBL/GenBank/DDBJ whole genome shotgun (WGS) entry which is preliminary data.</text>
</comment>
<name>A0A7X0U6J9_9ACTN</name>
<feature type="compositionally biased region" description="Low complexity" evidence="4">
    <location>
        <begin position="252"/>
        <end position="263"/>
    </location>
</feature>
<dbReference type="PANTHER" id="PTHR43537">
    <property type="entry name" value="TRANSCRIPTIONAL REGULATOR, GNTR FAMILY"/>
    <property type="match status" value="1"/>
</dbReference>
<keyword evidence="6" id="KW-0670">Pyruvate</keyword>
<reference evidence="6 7" key="1">
    <citation type="submission" date="2020-08" db="EMBL/GenBank/DDBJ databases">
        <title>Sequencing the genomes of 1000 actinobacteria strains.</title>
        <authorList>
            <person name="Klenk H.-P."/>
        </authorList>
    </citation>
    <scope>NUCLEOTIDE SEQUENCE [LARGE SCALE GENOMIC DNA]</scope>
    <source>
        <strain evidence="6 7">DSM 43768</strain>
    </source>
</reference>
<dbReference type="EMBL" id="JACHMI010000001">
    <property type="protein sequence ID" value="MBB6557147.1"/>
    <property type="molecule type" value="Genomic_DNA"/>
</dbReference>
<dbReference type="SUPFAM" id="SSF46785">
    <property type="entry name" value="Winged helix' DNA-binding domain"/>
    <property type="match status" value="1"/>
</dbReference>
<evidence type="ECO:0000313" key="6">
    <source>
        <dbReference type="EMBL" id="MBB6557147.1"/>
    </source>
</evidence>